<protein>
    <submittedName>
        <fullName evidence="1">Uncharacterized protein</fullName>
    </submittedName>
</protein>
<keyword evidence="2" id="KW-1185">Reference proteome</keyword>
<reference evidence="2" key="1">
    <citation type="journal article" date="2022" name="Mol. Ecol. Resour.">
        <title>The genomes of chicory, endive, great burdock and yacon provide insights into Asteraceae palaeo-polyploidization history and plant inulin production.</title>
        <authorList>
            <person name="Fan W."/>
            <person name="Wang S."/>
            <person name="Wang H."/>
            <person name="Wang A."/>
            <person name="Jiang F."/>
            <person name="Liu H."/>
            <person name="Zhao H."/>
            <person name="Xu D."/>
            <person name="Zhang Y."/>
        </authorList>
    </citation>
    <scope>NUCLEOTIDE SEQUENCE [LARGE SCALE GENOMIC DNA]</scope>
    <source>
        <strain evidence="2">cv. Punajuju</strain>
    </source>
</reference>
<accession>A0ACB9ALC4</accession>
<name>A0ACB9ALC4_CICIN</name>
<gene>
    <name evidence="1" type="ORF">L2E82_40633</name>
</gene>
<evidence type="ECO:0000313" key="1">
    <source>
        <dbReference type="EMBL" id="KAI3710839.1"/>
    </source>
</evidence>
<reference evidence="1 2" key="2">
    <citation type="journal article" date="2022" name="Mol. Ecol. Resour.">
        <title>The genomes of chicory, endive, great burdock and yacon provide insights into Asteraceae paleo-polyploidization history and plant inulin production.</title>
        <authorList>
            <person name="Fan W."/>
            <person name="Wang S."/>
            <person name="Wang H."/>
            <person name="Wang A."/>
            <person name="Jiang F."/>
            <person name="Liu H."/>
            <person name="Zhao H."/>
            <person name="Xu D."/>
            <person name="Zhang Y."/>
        </authorList>
    </citation>
    <scope>NUCLEOTIDE SEQUENCE [LARGE SCALE GENOMIC DNA]</scope>
    <source>
        <strain evidence="2">cv. Punajuju</strain>
        <tissue evidence="1">Leaves</tissue>
    </source>
</reference>
<dbReference type="EMBL" id="CM042015">
    <property type="protein sequence ID" value="KAI3710839.1"/>
    <property type="molecule type" value="Genomic_DNA"/>
</dbReference>
<proteinExistence type="predicted"/>
<organism evidence="1 2">
    <name type="scientific">Cichorium intybus</name>
    <name type="common">Chicory</name>
    <dbReference type="NCBI Taxonomy" id="13427"/>
    <lineage>
        <taxon>Eukaryota</taxon>
        <taxon>Viridiplantae</taxon>
        <taxon>Streptophyta</taxon>
        <taxon>Embryophyta</taxon>
        <taxon>Tracheophyta</taxon>
        <taxon>Spermatophyta</taxon>
        <taxon>Magnoliopsida</taxon>
        <taxon>eudicotyledons</taxon>
        <taxon>Gunneridae</taxon>
        <taxon>Pentapetalae</taxon>
        <taxon>asterids</taxon>
        <taxon>campanulids</taxon>
        <taxon>Asterales</taxon>
        <taxon>Asteraceae</taxon>
        <taxon>Cichorioideae</taxon>
        <taxon>Cichorieae</taxon>
        <taxon>Cichoriinae</taxon>
        <taxon>Cichorium</taxon>
    </lineage>
</organism>
<dbReference type="Proteomes" id="UP001055811">
    <property type="component" value="Linkage Group LG07"/>
</dbReference>
<sequence length="207" mass="23216">MYGDTSSISPSLPPLSPSEEADIKAELIAVSQSRHNSFLTPNLPLSSPQLPSVVAVFIPFPPWLHPLKPLHMFQFISLLISLLILSILVHFDVDFKITLCILGMKNPYHSKYGDAAVDVFQLIKAHQEKAARLPPIEEVKTILDYSIRSVLSTQSLCDTALIYMDVPEELKEQACCPSVFWKEYCIYNINPQDSTSDQFATHENVVD</sequence>
<evidence type="ECO:0000313" key="2">
    <source>
        <dbReference type="Proteomes" id="UP001055811"/>
    </source>
</evidence>
<comment type="caution">
    <text evidence="1">The sequence shown here is derived from an EMBL/GenBank/DDBJ whole genome shotgun (WGS) entry which is preliminary data.</text>
</comment>